<evidence type="ECO:0000256" key="4">
    <source>
        <dbReference type="SAM" id="MobiDB-lite"/>
    </source>
</evidence>
<evidence type="ECO:0000256" key="3">
    <source>
        <dbReference type="ARBA" id="ARBA00023163"/>
    </source>
</evidence>
<protein>
    <submittedName>
        <fullName evidence="6">AraC family transcriptional regulator</fullName>
    </submittedName>
</protein>
<feature type="region of interest" description="Disordered" evidence="4">
    <location>
        <begin position="287"/>
        <end position="310"/>
    </location>
</feature>
<keyword evidence="7" id="KW-1185">Reference proteome</keyword>
<comment type="caution">
    <text evidence="6">The sequence shown here is derived from an EMBL/GenBank/DDBJ whole genome shotgun (WGS) entry which is preliminary data.</text>
</comment>
<dbReference type="InterPro" id="IPR011051">
    <property type="entry name" value="RmlC_Cupin_sf"/>
</dbReference>
<keyword evidence="3" id="KW-0804">Transcription</keyword>
<dbReference type="Gene3D" id="2.60.120.10">
    <property type="entry name" value="Jelly Rolls"/>
    <property type="match status" value="1"/>
</dbReference>
<dbReference type="PRINTS" id="PR00032">
    <property type="entry name" value="HTHARAC"/>
</dbReference>
<dbReference type="EMBL" id="JACRSS010000003">
    <property type="protein sequence ID" value="MBC8538738.1"/>
    <property type="molecule type" value="Genomic_DNA"/>
</dbReference>
<keyword evidence="1" id="KW-0805">Transcription regulation</keyword>
<dbReference type="PANTHER" id="PTHR43280">
    <property type="entry name" value="ARAC-FAMILY TRANSCRIPTIONAL REGULATOR"/>
    <property type="match status" value="1"/>
</dbReference>
<dbReference type="RefSeq" id="WP_249280440.1">
    <property type="nucleotide sequence ID" value="NZ_JACRSS010000003.1"/>
</dbReference>
<evidence type="ECO:0000256" key="1">
    <source>
        <dbReference type="ARBA" id="ARBA00023015"/>
    </source>
</evidence>
<gene>
    <name evidence="6" type="ORF">H8693_07295</name>
</gene>
<dbReference type="InterPro" id="IPR018062">
    <property type="entry name" value="HTH_AraC-typ_CS"/>
</dbReference>
<dbReference type="InterPro" id="IPR013096">
    <property type="entry name" value="Cupin_2"/>
</dbReference>
<feature type="compositionally biased region" description="Basic and acidic residues" evidence="4">
    <location>
        <begin position="287"/>
        <end position="296"/>
    </location>
</feature>
<dbReference type="SMART" id="SM00342">
    <property type="entry name" value="HTH_ARAC"/>
    <property type="match status" value="1"/>
</dbReference>
<sequence>MVLEREKYINSINLNTGTDFPYLVLDVANGVPHPRNPGFQVMHWHEDLQFIYVLAGTIEVRTLDTVIAAEAGEGVFINANVVHYVGRRGKCHYNSFLFPAYFLGFYAGSPAKAFVDGVTENGQIPLFHFSSKEEGSHAVLSLLRQLAELEKNKTEFYSYEVLVLLSSLWLAMRKNLTLLPEKKESTLRRRMHKILSYIARHYGGDLTLEDLANSANISKSECSRCFRLSLNTTPYKYLAEFRLSEAARLLKNTDRPVGDIAAAVGFHQMSHFGKCFREKTGYSPREYRNLQKRDKAAPAIPDVTGASPKE</sequence>
<dbReference type="Proteomes" id="UP000617951">
    <property type="component" value="Unassembled WGS sequence"/>
</dbReference>
<dbReference type="GO" id="GO:0043565">
    <property type="term" value="F:sequence-specific DNA binding"/>
    <property type="evidence" value="ECO:0007669"/>
    <property type="project" value="InterPro"/>
</dbReference>
<dbReference type="Pfam" id="PF07883">
    <property type="entry name" value="Cupin_2"/>
    <property type="match status" value="1"/>
</dbReference>
<dbReference type="AlphaFoldDB" id="A0A926DIJ2"/>
<evidence type="ECO:0000313" key="6">
    <source>
        <dbReference type="EMBL" id="MBC8538738.1"/>
    </source>
</evidence>
<dbReference type="GO" id="GO:0003700">
    <property type="term" value="F:DNA-binding transcription factor activity"/>
    <property type="evidence" value="ECO:0007669"/>
    <property type="project" value="InterPro"/>
</dbReference>
<dbReference type="InterPro" id="IPR014710">
    <property type="entry name" value="RmlC-like_jellyroll"/>
</dbReference>
<reference evidence="6" key="1">
    <citation type="submission" date="2020-08" db="EMBL/GenBank/DDBJ databases">
        <title>Genome public.</title>
        <authorList>
            <person name="Liu C."/>
            <person name="Sun Q."/>
        </authorList>
    </citation>
    <scope>NUCLEOTIDE SEQUENCE</scope>
    <source>
        <strain evidence="6">NSJ-63</strain>
    </source>
</reference>
<dbReference type="InterPro" id="IPR009057">
    <property type="entry name" value="Homeodomain-like_sf"/>
</dbReference>
<dbReference type="PROSITE" id="PS00041">
    <property type="entry name" value="HTH_ARAC_FAMILY_1"/>
    <property type="match status" value="1"/>
</dbReference>
<dbReference type="PANTHER" id="PTHR43280:SF28">
    <property type="entry name" value="HTH-TYPE TRANSCRIPTIONAL ACTIVATOR RHAS"/>
    <property type="match status" value="1"/>
</dbReference>
<keyword evidence="2" id="KW-0238">DNA-binding</keyword>
<dbReference type="SUPFAM" id="SSF51182">
    <property type="entry name" value="RmlC-like cupins"/>
    <property type="match status" value="1"/>
</dbReference>
<dbReference type="InterPro" id="IPR020449">
    <property type="entry name" value="Tscrpt_reg_AraC-type_HTH"/>
</dbReference>
<dbReference type="Gene3D" id="1.10.10.60">
    <property type="entry name" value="Homeodomain-like"/>
    <property type="match status" value="2"/>
</dbReference>
<dbReference type="InterPro" id="IPR018060">
    <property type="entry name" value="HTH_AraC"/>
</dbReference>
<organism evidence="6 7">
    <name type="scientific">Guopingia tenuis</name>
    <dbReference type="NCBI Taxonomy" id="2763656"/>
    <lineage>
        <taxon>Bacteria</taxon>
        <taxon>Bacillati</taxon>
        <taxon>Bacillota</taxon>
        <taxon>Clostridia</taxon>
        <taxon>Christensenellales</taxon>
        <taxon>Christensenellaceae</taxon>
        <taxon>Guopingia</taxon>
    </lineage>
</organism>
<accession>A0A926DIJ2</accession>
<dbReference type="PROSITE" id="PS01124">
    <property type="entry name" value="HTH_ARAC_FAMILY_2"/>
    <property type="match status" value="1"/>
</dbReference>
<feature type="domain" description="HTH araC/xylS-type" evidence="5">
    <location>
        <begin position="192"/>
        <end position="290"/>
    </location>
</feature>
<dbReference type="Pfam" id="PF12833">
    <property type="entry name" value="HTH_18"/>
    <property type="match status" value="1"/>
</dbReference>
<evidence type="ECO:0000256" key="2">
    <source>
        <dbReference type="ARBA" id="ARBA00023125"/>
    </source>
</evidence>
<name>A0A926DIJ2_9FIRM</name>
<evidence type="ECO:0000259" key="5">
    <source>
        <dbReference type="PROSITE" id="PS01124"/>
    </source>
</evidence>
<dbReference type="SUPFAM" id="SSF46689">
    <property type="entry name" value="Homeodomain-like"/>
    <property type="match status" value="2"/>
</dbReference>
<evidence type="ECO:0000313" key="7">
    <source>
        <dbReference type="Proteomes" id="UP000617951"/>
    </source>
</evidence>
<proteinExistence type="predicted"/>